<comment type="caution">
    <text evidence="1">The sequence shown here is derived from an EMBL/GenBank/DDBJ whole genome shotgun (WGS) entry which is preliminary data.</text>
</comment>
<name>A0ACB7SDX1_HYAAI</name>
<sequence length="815" mass="88846">MTEDTTAIRVALNYGCVRSILVAPPRVLAPHWWSVAQVLLGPQQSEVYLLKSTGDIEENSETWDNWSNTKWFSVAFCALGVVPGILTAAVLTIYFLSVDVASETTIKKGQEPGSPGGGIVVPTIDEPVIPPMSLPTDRMGRKPKPTVQKSTATSPTSLSRTTPKTSPATRPVEEATTTSVAATTTPSAAVTTSPIPLSLPPPSEGDDSVCKTRQCHFMAQWLLQKLDPAADPCQDFYRFVCGTYKGPQANVFIGTINATKSMIIGAAYAANVVSTGQSAWHKAAGMFQACVSLGQSNRSQTRDLVEWMVSIDLDLRNLTALETVDPKDMIVRCSLDFGVHAIIAITLLDQVFLRGKRGILIDYSSADEAWQASRRALPKNRTLLPYVNVLRLYGLNQADALSLASNISEYEIELEAIVLNKSAPGSSLVLGTIRGMRQKTKPYITGDDWSSAFSKYTNNTYNGQDVILYKPAVLDIVAELFKNVDAEGVRYLIAWSVLRQMVPYTDPRFLRATNSVTDTCYSQVERVMKVALASPYLHHVTTENTVRRATSILKTIRAAFRTAFETSSWVTGDVQQTALKKLDKMKYFVGSPGQRLDYALIDNYYASPNAAVRPGPAPPLSPRRAGIATVKTKVLFSPYYEIQCEVTGHRLTLRRLMSRKNIREGSRMPALPREETKVVVWPIGGLCVSKLGPSLVAEATWVAAGLDPHERNSDTMCPDLLQNFVVVSAASQKNATCYVDFEAITVAGQDHEVGAYVAAPHATCKGAIRGFPLSDGPEAIDRKRVIGRNPLALGAMRIKSTGAITALFDGYKVPN</sequence>
<organism evidence="1 2">
    <name type="scientific">Hyalomma asiaticum</name>
    <name type="common">Tick</name>
    <dbReference type="NCBI Taxonomy" id="266040"/>
    <lineage>
        <taxon>Eukaryota</taxon>
        <taxon>Metazoa</taxon>
        <taxon>Ecdysozoa</taxon>
        <taxon>Arthropoda</taxon>
        <taxon>Chelicerata</taxon>
        <taxon>Arachnida</taxon>
        <taxon>Acari</taxon>
        <taxon>Parasitiformes</taxon>
        <taxon>Ixodida</taxon>
        <taxon>Ixodoidea</taxon>
        <taxon>Ixodidae</taxon>
        <taxon>Hyalomminae</taxon>
        <taxon>Hyalomma</taxon>
    </lineage>
</organism>
<accession>A0ACB7SDX1</accession>
<evidence type="ECO:0000313" key="1">
    <source>
        <dbReference type="EMBL" id="KAH6932277.1"/>
    </source>
</evidence>
<keyword evidence="2" id="KW-1185">Reference proteome</keyword>
<dbReference type="Proteomes" id="UP000821845">
    <property type="component" value="Chromosome 4"/>
</dbReference>
<dbReference type="EMBL" id="CM023484">
    <property type="protein sequence ID" value="KAH6932277.1"/>
    <property type="molecule type" value="Genomic_DNA"/>
</dbReference>
<proteinExistence type="predicted"/>
<evidence type="ECO:0000313" key="2">
    <source>
        <dbReference type="Proteomes" id="UP000821845"/>
    </source>
</evidence>
<protein>
    <submittedName>
        <fullName evidence="1">Uncharacterized protein</fullName>
    </submittedName>
</protein>
<gene>
    <name evidence="1" type="ORF">HPB50_004150</name>
</gene>
<reference evidence="1" key="1">
    <citation type="submission" date="2020-05" db="EMBL/GenBank/DDBJ databases">
        <title>Large-scale comparative analyses of tick genomes elucidate their genetic diversity and vector capacities.</title>
        <authorList>
            <person name="Jia N."/>
            <person name="Wang J."/>
            <person name="Shi W."/>
            <person name="Du L."/>
            <person name="Sun Y."/>
            <person name="Zhan W."/>
            <person name="Jiang J."/>
            <person name="Wang Q."/>
            <person name="Zhang B."/>
            <person name="Ji P."/>
            <person name="Sakyi L.B."/>
            <person name="Cui X."/>
            <person name="Yuan T."/>
            <person name="Jiang B."/>
            <person name="Yang W."/>
            <person name="Lam T.T.-Y."/>
            <person name="Chang Q."/>
            <person name="Ding S."/>
            <person name="Wang X."/>
            <person name="Zhu J."/>
            <person name="Ruan X."/>
            <person name="Zhao L."/>
            <person name="Wei J."/>
            <person name="Que T."/>
            <person name="Du C."/>
            <person name="Cheng J."/>
            <person name="Dai P."/>
            <person name="Han X."/>
            <person name="Huang E."/>
            <person name="Gao Y."/>
            <person name="Liu J."/>
            <person name="Shao H."/>
            <person name="Ye R."/>
            <person name="Li L."/>
            <person name="Wei W."/>
            <person name="Wang X."/>
            <person name="Wang C."/>
            <person name="Yang T."/>
            <person name="Huo Q."/>
            <person name="Li W."/>
            <person name="Guo W."/>
            <person name="Chen H."/>
            <person name="Zhou L."/>
            <person name="Ni X."/>
            <person name="Tian J."/>
            <person name="Zhou Y."/>
            <person name="Sheng Y."/>
            <person name="Liu T."/>
            <person name="Pan Y."/>
            <person name="Xia L."/>
            <person name="Li J."/>
            <person name="Zhao F."/>
            <person name="Cao W."/>
        </authorList>
    </citation>
    <scope>NUCLEOTIDE SEQUENCE</scope>
    <source>
        <strain evidence="1">Hyas-2018</strain>
    </source>
</reference>